<keyword evidence="5" id="KW-0479">Metal-binding</keyword>
<keyword evidence="7" id="KW-0106">Calcium</keyword>
<dbReference type="RefSeq" id="WP_138229311.1">
    <property type="nucleotide sequence ID" value="NZ_AP022577.1"/>
</dbReference>
<dbReference type="Gene3D" id="2.30.30.230">
    <property type="entry name" value="Fumarylacetoacetase, N-terminal domain"/>
    <property type="match status" value="1"/>
</dbReference>
<dbReference type="Pfam" id="PF01557">
    <property type="entry name" value="FAA_hydrolase"/>
    <property type="match status" value="1"/>
</dbReference>
<proteinExistence type="predicted"/>
<evidence type="ECO:0000256" key="7">
    <source>
        <dbReference type="ARBA" id="ARBA00022837"/>
    </source>
</evidence>
<dbReference type="PANTHER" id="PTHR43069:SF2">
    <property type="entry name" value="FUMARYLACETOACETASE"/>
    <property type="match status" value="1"/>
</dbReference>
<evidence type="ECO:0000256" key="10">
    <source>
        <dbReference type="ARBA" id="ARBA00023232"/>
    </source>
</evidence>
<gene>
    <name evidence="13" type="ORF">MAUB_05760</name>
</gene>
<dbReference type="InterPro" id="IPR015377">
    <property type="entry name" value="Fumarylacetoacetase_N"/>
</dbReference>
<dbReference type="InterPro" id="IPR036462">
    <property type="entry name" value="Fumarylacetoacetase_N_sf"/>
</dbReference>
<keyword evidence="14" id="KW-1185">Reference proteome</keyword>
<feature type="domain" description="Fumarylacetoacetase N-terminal" evidence="12">
    <location>
        <begin position="27"/>
        <end position="126"/>
    </location>
</feature>
<accession>A0ABN5YMB5</accession>
<keyword evidence="10" id="KW-0585">Phenylalanine catabolism</keyword>
<dbReference type="Gene3D" id="3.90.850.10">
    <property type="entry name" value="Fumarylacetoacetase-like, C-terminal domain"/>
    <property type="match status" value="1"/>
</dbReference>
<dbReference type="PANTHER" id="PTHR43069">
    <property type="entry name" value="FUMARYLACETOACETASE"/>
    <property type="match status" value="1"/>
</dbReference>
<dbReference type="InterPro" id="IPR011234">
    <property type="entry name" value="Fumarylacetoacetase-like_C"/>
</dbReference>
<keyword evidence="9" id="KW-0828">Tyrosine catabolism</keyword>
<dbReference type="EMBL" id="AP022577">
    <property type="protein sequence ID" value="BBX82703.1"/>
    <property type="molecule type" value="Genomic_DNA"/>
</dbReference>
<protein>
    <recommendedName>
        <fullName evidence="4">fumarylacetoacetase</fullName>
        <ecNumber evidence="4">3.7.1.2</ecNumber>
    </recommendedName>
</protein>
<keyword evidence="8" id="KW-0460">Magnesium</keyword>
<dbReference type="InterPro" id="IPR036663">
    <property type="entry name" value="Fumarylacetoacetase_C_sf"/>
</dbReference>
<reference evidence="13 14" key="1">
    <citation type="journal article" date="2019" name="Emerg. Microbes Infect.">
        <title>Comprehensive subspecies identification of 175 nontuberculous mycobacteria species based on 7547 genomic profiles.</title>
        <authorList>
            <person name="Matsumoto Y."/>
            <person name="Kinjo T."/>
            <person name="Motooka D."/>
            <person name="Nabeya D."/>
            <person name="Jung N."/>
            <person name="Uechi K."/>
            <person name="Horii T."/>
            <person name="Iida T."/>
            <person name="Fujita J."/>
            <person name="Nakamura S."/>
        </authorList>
    </citation>
    <scope>NUCLEOTIDE SEQUENCE [LARGE SCALE GENOMIC DNA]</scope>
    <source>
        <strain evidence="13 14">JCM 15296</strain>
    </source>
</reference>
<evidence type="ECO:0000256" key="8">
    <source>
        <dbReference type="ARBA" id="ARBA00022842"/>
    </source>
</evidence>
<evidence type="ECO:0000256" key="5">
    <source>
        <dbReference type="ARBA" id="ARBA00022723"/>
    </source>
</evidence>
<name>A0ABN5YMB5_9MYCO</name>
<evidence type="ECO:0000256" key="4">
    <source>
        <dbReference type="ARBA" id="ARBA00012094"/>
    </source>
</evidence>
<dbReference type="SUPFAM" id="SSF56529">
    <property type="entry name" value="FAH"/>
    <property type="match status" value="1"/>
</dbReference>
<evidence type="ECO:0000259" key="12">
    <source>
        <dbReference type="Pfam" id="PF09298"/>
    </source>
</evidence>
<dbReference type="SUPFAM" id="SSF63433">
    <property type="entry name" value="Fumarylacetoacetate hydrolase, FAH, N-terminal domain"/>
    <property type="match status" value="1"/>
</dbReference>
<evidence type="ECO:0000256" key="2">
    <source>
        <dbReference type="ARBA" id="ARBA00001946"/>
    </source>
</evidence>
<comment type="cofactor">
    <cofactor evidence="1">
        <name>Ca(2+)</name>
        <dbReference type="ChEBI" id="CHEBI:29108"/>
    </cofactor>
</comment>
<dbReference type="Proteomes" id="UP000465609">
    <property type="component" value="Chromosome"/>
</dbReference>
<evidence type="ECO:0000313" key="14">
    <source>
        <dbReference type="Proteomes" id="UP000465609"/>
    </source>
</evidence>
<comment type="cofactor">
    <cofactor evidence="2">
        <name>Mg(2+)</name>
        <dbReference type="ChEBI" id="CHEBI:18420"/>
    </cofactor>
</comment>
<evidence type="ECO:0000256" key="1">
    <source>
        <dbReference type="ARBA" id="ARBA00001913"/>
    </source>
</evidence>
<feature type="domain" description="Fumarylacetoacetase-like C-terminal" evidence="11">
    <location>
        <begin position="160"/>
        <end position="428"/>
    </location>
</feature>
<keyword evidence="6" id="KW-0378">Hydrolase</keyword>
<comment type="pathway">
    <text evidence="3">Amino-acid degradation; L-phenylalanine degradation; acetoacetate and fumarate from L-phenylalanine: step 6/6.</text>
</comment>
<evidence type="ECO:0000256" key="6">
    <source>
        <dbReference type="ARBA" id="ARBA00022801"/>
    </source>
</evidence>
<sequence>MTTLDFTHDPRLRSWVTSAGSGDFPLQNLPFGVAAGAAGEPHGVVRIGDMVLDLRALAESGLLAAEARPAAEAAAYETLNTLFALGSGPRIALRRALHSLLVAGTPHQQAVAKLLTPLTEVDVLLPARIGDYTDFYVGIHHARNIGALFRPDNPLLPNYKWLPIGYHGRASSVRVSGTPVTRPHGQLKVADASAPVLAPTRRLDFELELGVWIGPGNALGEPVSIDEADSHVAGYCLLNDWSARDVQAWEYQPLGPFLAKSFGTTISPWVITPEALAPFRIPVTRPAEDPAPLPYLDSPRHRAHGGLDIELQVLITTAQMRAAGHPPHLVSRSSSRHMYWSDAQMVTHHTSNGCDLHPGDLLGTGTLSGPTAGSEGSLMELSHGGNNPITLPNGEIRTFVEDGDEVLLTAGARRPGAVSIGFGDCVAVVQPAITYP</sequence>
<dbReference type="NCBIfam" id="TIGR01266">
    <property type="entry name" value="fum_ac_acetase"/>
    <property type="match status" value="1"/>
</dbReference>
<evidence type="ECO:0000256" key="9">
    <source>
        <dbReference type="ARBA" id="ARBA00022878"/>
    </source>
</evidence>
<organism evidence="13 14">
    <name type="scientific">Mycolicibacterium aubagnense</name>
    <dbReference type="NCBI Taxonomy" id="319707"/>
    <lineage>
        <taxon>Bacteria</taxon>
        <taxon>Bacillati</taxon>
        <taxon>Actinomycetota</taxon>
        <taxon>Actinomycetes</taxon>
        <taxon>Mycobacteriales</taxon>
        <taxon>Mycobacteriaceae</taxon>
        <taxon>Mycolicibacterium</taxon>
    </lineage>
</organism>
<evidence type="ECO:0000259" key="11">
    <source>
        <dbReference type="Pfam" id="PF01557"/>
    </source>
</evidence>
<dbReference type="InterPro" id="IPR005959">
    <property type="entry name" value="Fumarylacetoacetase"/>
</dbReference>
<dbReference type="Pfam" id="PF09298">
    <property type="entry name" value="FAA_hydrolase_N"/>
    <property type="match status" value="1"/>
</dbReference>
<dbReference type="EC" id="3.7.1.2" evidence="4"/>
<evidence type="ECO:0000256" key="3">
    <source>
        <dbReference type="ARBA" id="ARBA00004782"/>
    </source>
</evidence>
<evidence type="ECO:0000313" key="13">
    <source>
        <dbReference type="EMBL" id="BBX82703.1"/>
    </source>
</evidence>